<dbReference type="AlphaFoldDB" id="W2TNF2"/>
<evidence type="ECO:0000313" key="1">
    <source>
        <dbReference type="EMBL" id="ETN83278.1"/>
    </source>
</evidence>
<dbReference type="PANTHER" id="PTHR21020:SF0">
    <property type="entry name" value="ZINC FINGER PROTEIN 800"/>
    <property type="match status" value="1"/>
</dbReference>
<protein>
    <submittedName>
        <fullName evidence="1">Uncharacterized protein</fullName>
    </submittedName>
</protein>
<keyword evidence="2" id="KW-1185">Reference proteome</keyword>
<feature type="non-terminal residue" evidence="1">
    <location>
        <position position="1"/>
    </location>
</feature>
<name>W2TNF2_NECAM</name>
<reference evidence="2" key="1">
    <citation type="journal article" date="2014" name="Nat. Genet.">
        <title>Genome of the human hookworm Necator americanus.</title>
        <authorList>
            <person name="Tang Y.T."/>
            <person name="Gao X."/>
            <person name="Rosa B.A."/>
            <person name="Abubucker S."/>
            <person name="Hallsworth-Pepin K."/>
            <person name="Martin J."/>
            <person name="Tyagi R."/>
            <person name="Heizer E."/>
            <person name="Zhang X."/>
            <person name="Bhonagiri-Palsikar V."/>
            <person name="Minx P."/>
            <person name="Warren W.C."/>
            <person name="Wang Q."/>
            <person name="Zhan B."/>
            <person name="Hotez P.J."/>
            <person name="Sternberg P.W."/>
            <person name="Dougall A."/>
            <person name="Gaze S.T."/>
            <person name="Mulvenna J."/>
            <person name="Sotillo J."/>
            <person name="Ranganathan S."/>
            <person name="Rabelo E.M."/>
            <person name="Wilson R.K."/>
            <person name="Felgner P.L."/>
            <person name="Bethony J."/>
            <person name="Hawdon J.M."/>
            <person name="Gasser R.B."/>
            <person name="Loukas A."/>
            <person name="Mitreva M."/>
        </authorList>
    </citation>
    <scope>NUCLEOTIDE SEQUENCE [LARGE SCALE GENOMIC DNA]</scope>
</reference>
<dbReference type="InterPro" id="IPR039149">
    <property type="entry name" value="ZNF800"/>
</dbReference>
<dbReference type="EMBL" id="KI658248">
    <property type="protein sequence ID" value="ETN83278.1"/>
    <property type="molecule type" value="Genomic_DNA"/>
</dbReference>
<accession>W2TNF2</accession>
<organism evidence="1 2">
    <name type="scientific">Necator americanus</name>
    <name type="common">Human hookworm</name>
    <dbReference type="NCBI Taxonomy" id="51031"/>
    <lineage>
        <taxon>Eukaryota</taxon>
        <taxon>Metazoa</taxon>
        <taxon>Ecdysozoa</taxon>
        <taxon>Nematoda</taxon>
        <taxon>Chromadorea</taxon>
        <taxon>Rhabditida</taxon>
        <taxon>Rhabditina</taxon>
        <taxon>Rhabditomorpha</taxon>
        <taxon>Strongyloidea</taxon>
        <taxon>Ancylostomatidae</taxon>
        <taxon>Bunostominae</taxon>
        <taxon>Necator</taxon>
    </lineage>
</organism>
<dbReference type="OrthoDB" id="5855530at2759"/>
<dbReference type="Proteomes" id="UP000053676">
    <property type="component" value="Unassembled WGS sequence"/>
</dbReference>
<sequence>KIIRLDPFPRKIVNLGLFPGIRDLQVYLDSCSEDVRSLFERECSIMLECRTCKSIFRSFINFFSHKRGFCRSETCENKNGHFPPSSPKRIVGLRRTNLSKHVFKKLGVAEISGINEVSFLFPSHTF</sequence>
<gene>
    <name evidence="1" type="ORF">NECAME_07466</name>
</gene>
<dbReference type="KEGG" id="nai:NECAME_07466"/>
<dbReference type="PANTHER" id="PTHR21020">
    <property type="entry name" value="ZINC FINGER PROTEIN 800"/>
    <property type="match status" value="1"/>
</dbReference>
<evidence type="ECO:0000313" key="2">
    <source>
        <dbReference type="Proteomes" id="UP000053676"/>
    </source>
</evidence>
<proteinExistence type="predicted"/>